<reference evidence="2" key="1">
    <citation type="submission" date="2018-05" db="EMBL/GenBank/DDBJ databases">
        <authorList>
            <person name="Lanie J.A."/>
            <person name="Ng W.-L."/>
            <person name="Kazmierczak K.M."/>
            <person name="Andrzejewski T.M."/>
            <person name="Davidsen T.M."/>
            <person name="Wayne K.J."/>
            <person name="Tettelin H."/>
            <person name="Glass J.I."/>
            <person name="Rusch D."/>
            <person name="Podicherti R."/>
            <person name="Tsui H.-C.T."/>
            <person name="Winkler M.E."/>
        </authorList>
    </citation>
    <scope>NUCLEOTIDE SEQUENCE</scope>
</reference>
<dbReference type="Gene3D" id="1.10.10.2480">
    <property type="match status" value="1"/>
</dbReference>
<gene>
    <name evidence="2" type="ORF">METZ01_LOCUS286512</name>
</gene>
<feature type="non-terminal residue" evidence="2">
    <location>
        <position position="36"/>
    </location>
</feature>
<dbReference type="EMBL" id="UINC01085788">
    <property type="protein sequence ID" value="SVC33658.1"/>
    <property type="molecule type" value="Genomic_DNA"/>
</dbReference>
<sequence>MAKRRIFQIAKELNISHTDILSFLKGKGIEVGSHMA</sequence>
<protein>
    <recommendedName>
        <fullName evidence="1">Translation initiation factor IF-2 N-terminal domain-containing protein</fullName>
    </recommendedName>
</protein>
<evidence type="ECO:0000259" key="1">
    <source>
        <dbReference type="Pfam" id="PF04760"/>
    </source>
</evidence>
<accession>A0A382L9T9</accession>
<name>A0A382L9T9_9ZZZZ</name>
<organism evidence="2">
    <name type="scientific">marine metagenome</name>
    <dbReference type="NCBI Taxonomy" id="408172"/>
    <lineage>
        <taxon>unclassified sequences</taxon>
        <taxon>metagenomes</taxon>
        <taxon>ecological metagenomes</taxon>
    </lineage>
</organism>
<dbReference type="Pfam" id="PF04760">
    <property type="entry name" value="IF2_N"/>
    <property type="match status" value="1"/>
</dbReference>
<proteinExistence type="predicted"/>
<evidence type="ECO:0000313" key="2">
    <source>
        <dbReference type="EMBL" id="SVC33658.1"/>
    </source>
</evidence>
<dbReference type="InterPro" id="IPR006847">
    <property type="entry name" value="IF2_N"/>
</dbReference>
<feature type="domain" description="Translation initiation factor IF-2 N-terminal" evidence="1">
    <location>
        <begin position="1"/>
        <end position="35"/>
    </location>
</feature>
<dbReference type="AlphaFoldDB" id="A0A382L9T9"/>